<organism evidence="1 2">
    <name type="scientific">Meloidogyne hapla</name>
    <name type="common">Root-knot nematode worm</name>
    <dbReference type="NCBI Taxonomy" id="6305"/>
    <lineage>
        <taxon>Eukaryota</taxon>
        <taxon>Metazoa</taxon>
        <taxon>Ecdysozoa</taxon>
        <taxon>Nematoda</taxon>
        <taxon>Chromadorea</taxon>
        <taxon>Rhabditida</taxon>
        <taxon>Tylenchina</taxon>
        <taxon>Tylenchomorpha</taxon>
        <taxon>Tylenchoidea</taxon>
        <taxon>Meloidogynidae</taxon>
        <taxon>Meloidogyninae</taxon>
        <taxon>Meloidogyne</taxon>
    </lineage>
</organism>
<sequence length="63" mass="7444">MVVVIHLLYRILSSAKRMQVLMQAPSPHPTVEQPSTDRILHCFQSEPDHRSQWSILFKYFSFD</sequence>
<name>A0A1I8BI09_MELHA</name>
<proteinExistence type="predicted"/>
<dbReference type="Proteomes" id="UP000095281">
    <property type="component" value="Unplaced"/>
</dbReference>
<reference evidence="2" key="1">
    <citation type="submission" date="2016-11" db="UniProtKB">
        <authorList>
            <consortium name="WormBaseParasite"/>
        </authorList>
    </citation>
    <scope>IDENTIFICATION</scope>
</reference>
<evidence type="ECO:0000313" key="2">
    <source>
        <dbReference type="WBParaSite" id="MhA1_Contig25.frz3.gene14"/>
    </source>
</evidence>
<keyword evidence="1" id="KW-1185">Reference proteome</keyword>
<protein>
    <submittedName>
        <fullName evidence="2">Secreted protein</fullName>
    </submittedName>
</protein>
<dbReference type="AlphaFoldDB" id="A0A1I8BI09"/>
<evidence type="ECO:0000313" key="1">
    <source>
        <dbReference type="Proteomes" id="UP000095281"/>
    </source>
</evidence>
<accession>A0A1I8BI09</accession>
<dbReference type="WBParaSite" id="MhA1_Contig25.frz3.gene14">
    <property type="protein sequence ID" value="MhA1_Contig25.frz3.gene14"/>
    <property type="gene ID" value="MhA1_Contig25.frz3.gene14"/>
</dbReference>